<reference evidence="1 2" key="1">
    <citation type="submission" date="2022-12" db="EMBL/GenBank/DDBJ databases">
        <authorList>
            <person name="Muema E."/>
        </authorList>
    </citation>
    <scope>NUCLEOTIDE SEQUENCE [LARGE SCALE GENOMIC DNA]</scope>
    <source>
        <strain evidence="2">1326</strain>
    </source>
</reference>
<accession>A0ABU8KXE2</accession>
<dbReference type="RefSeq" id="WP_337106947.1">
    <property type="nucleotide sequence ID" value="NZ_JAPYKS010000009.1"/>
</dbReference>
<keyword evidence="2" id="KW-1185">Reference proteome</keyword>
<name>A0ABU8KXE2_9HYPH</name>
<comment type="caution">
    <text evidence="1">The sequence shown here is derived from an EMBL/GenBank/DDBJ whole genome shotgun (WGS) entry which is preliminary data.</text>
</comment>
<dbReference type="EMBL" id="JAPYKS010000009">
    <property type="protein sequence ID" value="MEI9410062.1"/>
    <property type="molecule type" value="Genomic_DNA"/>
</dbReference>
<gene>
    <name evidence="1" type="ORF">O7A60_14935</name>
</gene>
<feature type="non-terminal residue" evidence="1">
    <location>
        <position position="1"/>
    </location>
</feature>
<evidence type="ECO:0000313" key="2">
    <source>
        <dbReference type="Proteomes" id="UP001387293"/>
    </source>
</evidence>
<organism evidence="1 2">
    <name type="scientific">Mesorhizobium salmacidum</name>
    <dbReference type="NCBI Taxonomy" id="3015171"/>
    <lineage>
        <taxon>Bacteria</taxon>
        <taxon>Pseudomonadati</taxon>
        <taxon>Pseudomonadota</taxon>
        <taxon>Alphaproteobacteria</taxon>
        <taxon>Hyphomicrobiales</taxon>
        <taxon>Phyllobacteriaceae</taxon>
        <taxon>Mesorhizobium</taxon>
    </lineage>
</organism>
<dbReference type="Proteomes" id="UP001387293">
    <property type="component" value="Unassembled WGS sequence"/>
</dbReference>
<evidence type="ECO:0000313" key="1">
    <source>
        <dbReference type="EMBL" id="MEI9410062.1"/>
    </source>
</evidence>
<protein>
    <submittedName>
        <fullName evidence="1">Uncharacterized protein</fullName>
    </submittedName>
</protein>
<proteinExistence type="predicted"/>
<sequence length="78" mass="8749">LAHRRAGRHSYFAESRHFYFAAILAESHKIDYGTSAWGAARELLRFRPLTSNIVNSTTPAPHDLELMIEHSNGGLKAD</sequence>